<dbReference type="RefSeq" id="WP_204200120.1">
    <property type="nucleotide sequence ID" value="NZ_JAFEMC010000005.1"/>
</dbReference>
<organism evidence="2 3">
    <name type="scientific">Sphingomonas longa</name>
    <dbReference type="NCBI Taxonomy" id="2778730"/>
    <lineage>
        <taxon>Bacteria</taxon>
        <taxon>Pseudomonadati</taxon>
        <taxon>Pseudomonadota</taxon>
        <taxon>Alphaproteobacteria</taxon>
        <taxon>Sphingomonadales</taxon>
        <taxon>Sphingomonadaceae</taxon>
        <taxon>Sphingomonas</taxon>
    </lineage>
</organism>
<dbReference type="PANTHER" id="PTHR33734:SF22">
    <property type="entry name" value="MEMBRANE-BOUND LYTIC MUREIN TRANSGLYCOSYLASE D"/>
    <property type="match status" value="1"/>
</dbReference>
<dbReference type="EMBL" id="JAFEMC010000005">
    <property type="protein sequence ID" value="MBM6578023.1"/>
    <property type="molecule type" value="Genomic_DNA"/>
</dbReference>
<dbReference type="SMART" id="SM00257">
    <property type="entry name" value="LysM"/>
    <property type="match status" value="2"/>
</dbReference>
<dbReference type="PROSITE" id="PS51782">
    <property type="entry name" value="LYSM"/>
    <property type="match status" value="2"/>
</dbReference>
<comment type="caution">
    <text evidence="2">The sequence shown here is derived from an EMBL/GenBank/DDBJ whole genome shotgun (WGS) entry which is preliminary data.</text>
</comment>
<dbReference type="InterPro" id="IPR036779">
    <property type="entry name" value="LysM_dom_sf"/>
</dbReference>
<dbReference type="Proteomes" id="UP000763641">
    <property type="component" value="Unassembled WGS sequence"/>
</dbReference>
<gene>
    <name evidence="2" type="ORF">ILT43_16700</name>
</gene>
<dbReference type="InterPro" id="IPR018392">
    <property type="entry name" value="LysM"/>
</dbReference>
<dbReference type="Pfam" id="PF01476">
    <property type="entry name" value="LysM"/>
    <property type="match status" value="2"/>
</dbReference>
<dbReference type="Gene3D" id="3.10.350.10">
    <property type="entry name" value="LysM domain"/>
    <property type="match status" value="2"/>
</dbReference>
<evidence type="ECO:0000313" key="3">
    <source>
        <dbReference type="Proteomes" id="UP000763641"/>
    </source>
</evidence>
<dbReference type="PANTHER" id="PTHR33734">
    <property type="entry name" value="LYSM DOMAIN-CONTAINING GPI-ANCHORED PROTEIN 2"/>
    <property type="match status" value="1"/>
</dbReference>
<keyword evidence="3" id="KW-1185">Reference proteome</keyword>
<protein>
    <submittedName>
        <fullName evidence="2">LysM peptidoglycan-binding domain-containing protein</fullName>
    </submittedName>
</protein>
<feature type="domain" description="LysM" evidence="1">
    <location>
        <begin position="78"/>
        <end position="123"/>
    </location>
</feature>
<accession>A0ABS2DAU8</accession>
<feature type="domain" description="LysM" evidence="1">
    <location>
        <begin position="28"/>
        <end position="72"/>
    </location>
</feature>
<evidence type="ECO:0000313" key="2">
    <source>
        <dbReference type="EMBL" id="MBM6578023.1"/>
    </source>
</evidence>
<reference evidence="2 3" key="1">
    <citation type="submission" date="2020-12" db="EMBL/GenBank/DDBJ databases">
        <title>Sphingomonas sp.</title>
        <authorList>
            <person name="Kim M.K."/>
        </authorList>
    </citation>
    <scope>NUCLEOTIDE SEQUENCE [LARGE SCALE GENOMIC DNA]</scope>
    <source>
        <strain evidence="2 3">BT552</strain>
    </source>
</reference>
<evidence type="ECO:0000259" key="1">
    <source>
        <dbReference type="PROSITE" id="PS51782"/>
    </source>
</evidence>
<sequence length="457" mass="47873">MVSAVSVAASVRADASLRVGGEPPKPGGSHIVTSGETLSSIAHRYQTDVEVLVRLNDIRNPDLVHVGQTLTLPAGAGQRYTIEHGDTLGDIAAKHGIGLKAVLSANPQIDNPSRIYPGDTITIPAGTGSGGTGSGGTTPTHMTGRTSATVGVSQSTRVENGTLSLTDADVTNLKKTLQTEWVQTAGDAQARGIVDTILNRTASGHWGRSVADVVDSYNQFSDINGPIARRDGRNSVQDIPNSRISTRVDTFVDTYLAERASGTPSSIGSHLNYANPNYSSANNLGWINALDGPVLGRGNAVHHHGTVPELERYRPGEVTVALPGTAAADVDANATATGRIDGNTVAAEAGVQVKSDGVHIGRLDAAMSPAIRAVAQAAEKLGLPTPVITSGNDSRHSTASLHYADRALDFRGNNITIEQGRAFQAEVRGILGARYDVVFETFANRSNNHLHVEFDPD</sequence>
<proteinExistence type="predicted"/>
<dbReference type="CDD" id="cd00118">
    <property type="entry name" value="LysM"/>
    <property type="match status" value="2"/>
</dbReference>
<dbReference type="SUPFAM" id="SSF54106">
    <property type="entry name" value="LysM domain"/>
    <property type="match status" value="2"/>
</dbReference>
<name>A0ABS2DAU8_9SPHN</name>